<organism evidence="18 19">
    <name type="scientific">Meripilus lineatus</name>
    <dbReference type="NCBI Taxonomy" id="2056292"/>
    <lineage>
        <taxon>Eukaryota</taxon>
        <taxon>Fungi</taxon>
        <taxon>Dikarya</taxon>
        <taxon>Basidiomycota</taxon>
        <taxon>Agaricomycotina</taxon>
        <taxon>Agaricomycetes</taxon>
        <taxon>Polyporales</taxon>
        <taxon>Meripilaceae</taxon>
        <taxon>Meripilus</taxon>
    </lineage>
</organism>
<dbReference type="Pfam" id="PF12775">
    <property type="entry name" value="AAA_7"/>
    <property type="match status" value="1"/>
</dbReference>
<dbReference type="FunFam" id="3.40.50.300:FF:000373">
    <property type="entry name" value="Cytoplasmic dynein heavy chain 2"/>
    <property type="match status" value="1"/>
</dbReference>
<keyword evidence="5" id="KW-0963">Cytoplasm</keyword>
<dbReference type="InterPro" id="IPR042228">
    <property type="entry name" value="Dynein_linker_3"/>
</dbReference>
<dbReference type="FunFam" id="1.10.8.1220:FF:000002">
    <property type="entry name" value="cytoplasmic dynein 1 heavy chain 1-like"/>
    <property type="match status" value="1"/>
</dbReference>
<dbReference type="Pfam" id="PF22597">
    <property type="entry name" value="DYN_lid"/>
    <property type="match status" value="1"/>
</dbReference>
<evidence type="ECO:0000256" key="11">
    <source>
        <dbReference type="ARBA" id="ARBA00023054"/>
    </source>
</evidence>
<name>A0AAD5VA85_9APHY</name>
<dbReference type="Gene3D" id="3.40.50.300">
    <property type="entry name" value="P-loop containing nucleotide triphosphate hydrolases"/>
    <property type="match status" value="5"/>
</dbReference>
<dbReference type="SUPFAM" id="SSF52540">
    <property type="entry name" value="P-loop containing nucleoside triphosphate hydrolases"/>
    <property type="match status" value="4"/>
</dbReference>
<dbReference type="GO" id="GO:0048468">
    <property type="term" value="P:cell development"/>
    <property type="evidence" value="ECO:0007669"/>
    <property type="project" value="UniProtKB-ARBA"/>
</dbReference>
<dbReference type="InterPro" id="IPR013602">
    <property type="entry name" value="Dynein_heavy_linker"/>
</dbReference>
<dbReference type="Pfam" id="PF17852">
    <property type="entry name" value="Dynein_AAA_lid"/>
    <property type="match status" value="1"/>
</dbReference>
<dbReference type="InterPro" id="IPR041228">
    <property type="entry name" value="Dynein_C"/>
</dbReference>
<dbReference type="InterPro" id="IPR041466">
    <property type="entry name" value="Dynein_AAA5_ext"/>
</dbReference>
<dbReference type="FunFam" id="3.20.180.20:FF:000002">
    <property type="entry name" value="Cytoplasmic dynein heavy chain 1"/>
    <property type="match status" value="1"/>
</dbReference>
<dbReference type="InterPro" id="IPR042219">
    <property type="entry name" value="AAA_lid_11_sf"/>
</dbReference>
<dbReference type="Pfam" id="PF18199">
    <property type="entry name" value="Dynein_C"/>
    <property type="match status" value="1"/>
</dbReference>
<dbReference type="GO" id="GO:0008569">
    <property type="term" value="F:minus-end-directed microtubule motor activity"/>
    <property type="evidence" value="ECO:0007669"/>
    <property type="project" value="InterPro"/>
</dbReference>
<dbReference type="FunFam" id="1.10.472.130:FF:000002">
    <property type="entry name" value="Cytoplasmic dynein heavy chain 1"/>
    <property type="match status" value="1"/>
</dbReference>
<comment type="subunit">
    <text evidence="3">Consists of at least two heavy chains and a number of intermediate and light chains.</text>
</comment>
<dbReference type="GO" id="GO:0048731">
    <property type="term" value="P:system development"/>
    <property type="evidence" value="ECO:0007669"/>
    <property type="project" value="UniProtKB-ARBA"/>
</dbReference>
<keyword evidence="13" id="KW-0206">Cytoskeleton</keyword>
<evidence type="ECO:0000313" key="18">
    <source>
        <dbReference type="EMBL" id="KAJ3490164.1"/>
    </source>
</evidence>
<dbReference type="FunFam" id="1.20.920.30:FF:000001">
    <property type="entry name" value="Cytoplasmic dynein heavy chain 1"/>
    <property type="match status" value="1"/>
</dbReference>
<evidence type="ECO:0000256" key="4">
    <source>
        <dbReference type="ARBA" id="ARBA00022197"/>
    </source>
</evidence>
<evidence type="ECO:0000256" key="15">
    <source>
        <dbReference type="SAM" id="Coils"/>
    </source>
</evidence>
<dbReference type="SMART" id="SM00382">
    <property type="entry name" value="AAA"/>
    <property type="match status" value="3"/>
</dbReference>
<dbReference type="InterPro" id="IPR004273">
    <property type="entry name" value="Dynein_heavy_D6_P-loop"/>
</dbReference>
<evidence type="ECO:0000256" key="3">
    <source>
        <dbReference type="ARBA" id="ARBA00011655"/>
    </source>
</evidence>
<comment type="similarity">
    <text evidence="2">Belongs to the dynein heavy chain family.</text>
</comment>
<keyword evidence="10" id="KW-0243">Dynein</keyword>
<dbReference type="InterPro" id="IPR024317">
    <property type="entry name" value="Dynein_heavy_chain_D4_dom"/>
</dbReference>
<evidence type="ECO:0000256" key="2">
    <source>
        <dbReference type="ARBA" id="ARBA00008887"/>
    </source>
</evidence>
<dbReference type="Pfam" id="PF03028">
    <property type="entry name" value="Dynein_heavy"/>
    <property type="match status" value="1"/>
</dbReference>
<dbReference type="InterPro" id="IPR043157">
    <property type="entry name" value="Dynein_AAA1S"/>
</dbReference>
<protein>
    <recommendedName>
        <fullName evidence="4">Dynein heavy chain, cytoplasmic</fullName>
    </recommendedName>
    <alternativeName>
        <fullName evidence="14">Dynein heavy chain, cytosolic</fullName>
    </alternativeName>
</protein>
<dbReference type="InterPro" id="IPR027417">
    <property type="entry name" value="P-loop_NTPase"/>
</dbReference>
<dbReference type="Pfam" id="PF12781">
    <property type="entry name" value="AAA_9"/>
    <property type="match status" value="1"/>
</dbReference>
<keyword evidence="11 15" id="KW-0175">Coiled coil</keyword>
<dbReference type="Pfam" id="PF12780">
    <property type="entry name" value="AAA_8"/>
    <property type="match status" value="1"/>
</dbReference>
<dbReference type="Gene3D" id="1.20.920.30">
    <property type="match status" value="1"/>
</dbReference>
<feature type="compositionally biased region" description="Polar residues" evidence="16">
    <location>
        <begin position="3214"/>
        <end position="3228"/>
    </location>
</feature>
<evidence type="ECO:0000256" key="14">
    <source>
        <dbReference type="ARBA" id="ARBA00033439"/>
    </source>
</evidence>
<proteinExistence type="inferred from homology"/>
<evidence type="ECO:0000256" key="16">
    <source>
        <dbReference type="SAM" id="MobiDB-lite"/>
    </source>
</evidence>
<dbReference type="GO" id="GO:0005874">
    <property type="term" value="C:microtubule"/>
    <property type="evidence" value="ECO:0007669"/>
    <property type="project" value="UniProtKB-KW"/>
</dbReference>
<feature type="region of interest" description="Disordered" evidence="16">
    <location>
        <begin position="3207"/>
        <end position="3228"/>
    </location>
</feature>
<dbReference type="Pfam" id="PF08393">
    <property type="entry name" value="DHC_N2"/>
    <property type="match status" value="2"/>
</dbReference>
<dbReference type="FunFam" id="1.10.8.720:FF:000003">
    <property type="entry name" value="Cytoplasmic dynein heavy chain 2"/>
    <property type="match status" value="1"/>
</dbReference>
<keyword evidence="19" id="KW-1185">Reference proteome</keyword>
<dbReference type="InterPro" id="IPR035706">
    <property type="entry name" value="AAA_9"/>
</dbReference>
<comment type="caution">
    <text evidence="18">The sequence shown here is derived from an EMBL/GenBank/DDBJ whole genome shotgun (WGS) entry which is preliminary data.</text>
</comment>
<dbReference type="GO" id="GO:0005858">
    <property type="term" value="C:axonemal dynein complex"/>
    <property type="evidence" value="ECO:0007669"/>
    <property type="project" value="TreeGrafter"/>
</dbReference>
<dbReference type="InterPro" id="IPR026983">
    <property type="entry name" value="DHC"/>
</dbReference>
<feature type="domain" description="AAA+ ATPase" evidence="17">
    <location>
        <begin position="775"/>
        <end position="922"/>
    </location>
</feature>
<dbReference type="InterPro" id="IPR042222">
    <property type="entry name" value="Dynein_2_N"/>
</dbReference>
<dbReference type="InterPro" id="IPR024743">
    <property type="entry name" value="Dynein_HC_stalk"/>
</dbReference>
<dbReference type="Gene3D" id="6.10.140.1060">
    <property type="match status" value="1"/>
</dbReference>
<accession>A0AAD5VA85</accession>
<keyword evidence="12" id="KW-0505">Motor protein</keyword>
<dbReference type="FunFam" id="1.20.1270.280:FF:000004">
    <property type="entry name" value="Cytoplasmic dynein heavy chain 2"/>
    <property type="match status" value="1"/>
</dbReference>
<keyword evidence="7" id="KW-0677">Repeat</keyword>
<sequence length="3488" mass="396562">MELLAPSNSSTAAAVTFITFVQDLKRKTKAWGPMIELCASGEKTLERFRYQFPDDWLYSEQLRGEWSAYNEILKRKNDSIQEQLAGLQLKIVAEDKIVENKINDIIQEWEQTRPVQGSIRADTALNTISVFEGKLNRIQEEYDLVCRAKEALDLELIRHTRLEPIFEELRDLKAVWTALSGIWNQIGELREMTWATVQPRKLRQQLDGLLSSTKEMPTRMRQYAAFEYVQDVLRGLLKSNSLISELKSEALKDRHWKQLFKNLRVPAQISLNLMTLGHVYDLDLKKNENPIKEVIIQAQGEMALEEYIKQVKETWTNYTLDLVNYQNKCRLIRGWDDLFTKCSENLNSLVAMKLSPYYKVFEEEVTSFLYTGNLRIHSPLFRLVPGKRNSTESTFSSVRNVQLAFCWRLTAITDVWIDVQRQWVYLEGIFSGSADIKHLLPVESARFNNINTEFLAVMKKVYKSPFVVDVMNIPGIQKSLERLADLLNKIQKALGEYLERERASFPRFYFVGDEDLLEIIGNSKEILRIMKHLKKMFAGISTIMLDDDLTQIQGMASREGEEVIFKDPILLKDYPKINDWLSKLEAEMRVSLAQLLCDAVAELQTFYGTGETLPQDQFLAWIEKFPAQLVTLAVQVAWTASVESSLQKSETLDLPLDTIRQGLDLLADVVLTELSPVTRRKCEHLITELVHQRDVTRTLIQQRVPDNRAFAWLYQMRFYLDPNLETPLERLSIKVADASFPYGWEYLGVPDRLVQTPLTDRCYLTLTQALDNQLGGSPFGPAGTGKTESVKALGVQLGRFVLVFCCDETFDFQAMGRIFVGLCQVGAWGCFDEFNRLEERILSAVSQQVQSIQQGLAALVKNPHAEIELVGKNVKINSQMGIFITTNPNYAGRSTLPPNLTKLFRPMAMTRPDRELIAQVMLFSQGFRTAESLASKIVPFFNLCDEQLSPQPHYDFGLRALKAVLASAGILKRERLQRGSDDEGEDAAELSDAVSEQVILIQSVTETIVPKLVADDVPLLTSLLADVFPGTDYVPVNLDALREQISKVCAEGRLVEGERWIAKILQLYQIQKIQHGLMMVGPSGSGKSNAWRVLLAALERLDGIEGVSYVIDPKAMDKDALYGTLDPTTREWNDGLFTHTLRKIVDDVRGESGKRHWIIFDGDVDPEWVENLNSVLDDNKLLTLPNGERLNLPPNVRIMFEVEHLKYATLATVSRCGMIWFSEDVVEPSMVCRHYLDTLSTTPLDAEDDDFEIPGRRTDATATDPSTSPHLITQQQIAAILEPYFSEGDLVSSAMQYAESMEHIMDFTTTRALNTLFSLLNKTVRNVIEYNMQHSDFPLPPERVEQYVTKRLLVNIIWAFSGDAKLELRAEMGDTLRKQTGIDLPPLSHGGSLLDYDVQVNNGEWIAWQSRVPVIEIEAHAVTASDVVVPTIDTVRHEEVLYSWLSEHKPLMLCGPPGSGKTMTLFSALRKLPDMEVVGLNFSSATTPELILKTFEQYCEYRKTPNGVILAPVQIGRWLVVFCDEINLPATDKYGTQRVISFIRQLVESGGYWRTSDMAWVKLERIQFVGACNPPTDPGRVPLSHRFLRHAPLVMVDYPGELSLKQIYGTYNRALLKVVPNLRAYAEPLTDAMVSLYLASQKRFTTDIQAHYVYSPRELTRWVRGIYEAIRPLEILSVEGLVRVWAHEALRLFQDRLVTEEEKQWTDEQVDNSAMEHFPTINRDEALNRPILFSNWTSKNYIPVDREALREYTKARLRVFYEEELDVPLVLFNDVLDHVLRIDRVFRQVQGHLLLIGVSGSGKTTLSRFVAWMNGLSIFQIKVSNKYTGEDFDEDLRTVLRRAGCKGEKICFIMDESNVLDSGFLERMNTLLANAEVPGLFEGDEHSALMTACKEGSQRDGLMLDSHEELYRWFTQQVAKNLHVVFTMNPPENGLASRAATSPALFNRCVLDWFGDWSDQAFYQVGMEFTQTLDLDLQSYSPPVHFPIAYRELAMPPIHRNAVVNALVYVHQSLHQINQRLSRRQGRYNYVTPRHFLDFINHYVRLHNEKRDELEEQQRHLHVGLDKLRDTVTQVEELRKSLAVKNSQLSAKNIEANEKLKRMVADQQEAEQKKAASIEIQAALVEQDKKIKQRREIVMADLADAEPAVADAREAVSGIKRQHLQEVRTMANPPEAVKSAMESVCTLLGHKIDSWRTVQGIIRRDDFIQRIVNFDTASQMTRHLRETMKRDYISRPNFTFETVNRASKACGPLVKWAIAQVRFSEILDKVEPLRNEVNSLEEQASATKNQAQMIIKMITELEASIEKYKEEYAALIRETQAIKTEMERVQSKVDRSMKLLESLSSEKSRWEAGSRTFDTEMGTIVGDVLLSAGFLAYAGFFDQHYREVMWQEWSNHLSDANIKFKSELSLPEYLSTADDRLSWQSKSLPSDNLCTENAIMIKRFSRYPLIIDPTGQATSFLLNEYKDRKITVTSFLDEAFLKVLESALRFGNTLLIQDVEHLDPILNPVLNREIRRTGGRVLIRLGSQDIDFSPSFTMFLSTRDPSVEFSPDICSRVTFVNFTMTRSSLQSQSLDQVLKVERPDTERKRTDLMKMQGEFRLRLRTLEKLLLQALNESSGNILDDDKVIDTLETLKREAAEITRKVEETDVIMKEVETVTAEYLPLAHACSAVFFILEQLNLVNHFYQFSLRFFLDIFDYVLHHNPNLRGITDHHRRREILLNDLFLNVYRRTSRALLHRDHVMLAVLLAQVKLRGIVDITDELEFILESGDGAGVSSGSGTDQQLSILSIDQSHRLHHFAKHPIFKPVLTHLTQNEDEWAPFLDSAAPELDVPSPWEPDAPAINALRNIMVIKCLRPDRLLQSTAAFVRVVFETDLSMVSGYELATVVADEVQPTTPLSLVSVTGYDASYRVENLVQNTGSRCESVAMGSQEGFTLADKAIALAARQGSWVLLKNVHLAPSWLGQLEKKLQTLSPHRGFRLFLTMEVNPSIPVNILRQSRIFMNEPPPGIKANLLDSLRSIGSARLSKGPAEKVRLYFLLAWFHAIVQERLRYVPLGWSKIYDFNDSDMAAAFNTIDAWLSAAAKGRANVDPAAIPWDAVRTLVKQSVYGGRIDSDFDQKILDAFVDGLFTPYAYNVDFELVPSVGGSQSLGVPDGTKMDHFLSWVQQLPDREPPSWLSLPPTAERVIAVAQGNELMGKLRKMRMLSDDDDEGTTSAGPSKGQASQQPAWMRNLLERCHEWEKQLPEKFSTLPKQSSDNQDPLYRLFSREGNIGSRLLTQVRRDLADVIKVCGGELKQTNHLRNLMSSLTKGTIPDHWRRYKVHRTMAVAEWIGDFARRLAQLTQIASLDNLNNVEVWLGGLFFPEAYITATRQAVAHRKRWSLETLHLQLDLEKVNDPGAFIIDGLVLEGATWTSDQLTLNNGETVRLNPSQLRWIQADEASKTNTVNLPVYLNSDRSDVMFTVDLPFDGSAGSLVATRAVCLTAGG</sequence>
<dbReference type="FunFam" id="3.40.50.300:FF:000517">
    <property type="entry name" value="Cytoplasmic dynein heavy chain 1"/>
    <property type="match status" value="1"/>
</dbReference>
<dbReference type="Gene3D" id="1.20.140.100">
    <property type="entry name" value="Dynein heavy chain, N-terminal domain 2"/>
    <property type="match status" value="1"/>
</dbReference>
<keyword evidence="9" id="KW-0067">ATP-binding</keyword>
<evidence type="ECO:0000256" key="13">
    <source>
        <dbReference type="ARBA" id="ARBA00023212"/>
    </source>
</evidence>
<dbReference type="FunFam" id="1.20.58.1120:FF:000013">
    <property type="entry name" value="Dynein heavy chain-like protein"/>
    <property type="match status" value="1"/>
</dbReference>
<dbReference type="Gene3D" id="1.10.8.710">
    <property type="match status" value="1"/>
</dbReference>
<dbReference type="FunFam" id="3.40.50.300:FF:000071">
    <property type="entry name" value="Cytoplasmic dynein heavy chain 1"/>
    <property type="match status" value="1"/>
</dbReference>
<evidence type="ECO:0000256" key="8">
    <source>
        <dbReference type="ARBA" id="ARBA00022741"/>
    </source>
</evidence>
<evidence type="ECO:0000259" key="17">
    <source>
        <dbReference type="SMART" id="SM00382"/>
    </source>
</evidence>
<dbReference type="FunFam" id="1.10.287.2620:FF:000001">
    <property type="entry name" value="Cytoplasmic dynein heavy chain 1"/>
    <property type="match status" value="1"/>
</dbReference>
<dbReference type="Pfam" id="PF12774">
    <property type="entry name" value="AAA_6"/>
    <property type="match status" value="1"/>
</dbReference>
<dbReference type="FunFam" id="3.40.50.300:FF:000122">
    <property type="entry name" value="Cytoplasmic dynein 1 heavy chain"/>
    <property type="match status" value="1"/>
</dbReference>
<evidence type="ECO:0000256" key="5">
    <source>
        <dbReference type="ARBA" id="ARBA00022490"/>
    </source>
</evidence>
<evidence type="ECO:0000256" key="12">
    <source>
        <dbReference type="ARBA" id="ARBA00023175"/>
    </source>
</evidence>
<dbReference type="GO" id="GO:0051959">
    <property type="term" value="F:dynein light intermediate chain binding"/>
    <property type="evidence" value="ECO:0007669"/>
    <property type="project" value="InterPro"/>
</dbReference>
<evidence type="ECO:0000256" key="1">
    <source>
        <dbReference type="ARBA" id="ARBA00004245"/>
    </source>
</evidence>
<dbReference type="Gene3D" id="1.20.1270.280">
    <property type="match status" value="1"/>
</dbReference>
<comment type="subcellular location">
    <subcellularLocation>
        <location evidence="1">Cytoplasm</location>
        <location evidence="1">Cytoskeleton</location>
    </subcellularLocation>
</comment>
<dbReference type="Gene3D" id="1.10.8.720">
    <property type="entry name" value="Region D6 of dynein motor"/>
    <property type="match status" value="1"/>
</dbReference>
<dbReference type="FunFam" id="3.10.490.20:FF:000004">
    <property type="entry name" value="Cytoplasmic dynein heavy chain 2"/>
    <property type="match status" value="1"/>
</dbReference>
<dbReference type="Pfam" id="PF18198">
    <property type="entry name" value="AAA_lid_11"/>
    <property type="match status" value="1"/>
</dbReference>
<evidence type="ECO:0000256" key="9">
    <source>
        <dbReference type="ARBA" id="ARBA00022840"/>
    </source>
</evidence>
<reference evidence="18" key="1">
    <citation type="submission" date="2022-07" db="EMBL/GenBank/DDBJ databases">
        <title>Genome Sequence of Physisporinus lineatus.</title>
        <authorList>
            <person name="Buettner E."/>
        </authorList>
    </citation>
    <scope>NUCLEOTIDE SEQUENCE</scope>
    <source>
        <strain evidence="18">VT162</strain>
    </source>
</reference>
<dbReference type="FunFam" id="1.20.920.20:FF:000002">
    <property type="entry name" value="Cytoplasmic dynein 1 heavy chain"/>
    <property type="match status" value="1"/>
</dbReference>
<feature type="domain" description="AAA+ ATPase" evidence="17">
    <location>
        <begin position="1447"/>
        <end position="1597"/>
    </location>
</feature>
<keyword evidence="8" id="KW-0547">Nucleotide-binding</keyword>
<evidence type="ECO:0000256" key="7">
    <source>
        <dbReference type="ARBA" id="ARBA00022737"/>
    </source>
</evidence>
<dbReference type="Gene3D" id="3.20.180.20">
    <property type="entry name" value="Dynein heavy chain, N-terminal domain 2"/>
    <property type="match status" value="1"/>
</dbReference>
<feature type="domain" description="AAA+ ATPase" evidence="17">
    <location>
        <begin position="1789"/>
        <end position="1955"/>
    </location>
</feature>
<gene>
    <name evidence="18" type="ORF">NLI96_g1626</name>
</gene>
<dbReference type="GO" id="GO:0007097">
    <property type="term" value="P:nuclear migration"/>
    <property type="evidence" value="ECO:0007669"/>
    <property type="project" value="UniProtKB-ARBA"/>
</dbReference>
<dbReference type="GO" id="GO:0005524">
    <property type="term" value="F:ATP binding"/>
    <property type="evidence" value="ECO:0007669"/>
    <property type="project" value="UniProtKB-KW"/>
</dbReference>
<dbReference type="Gene3D" id="3.10.490.20">
    <property type="match status" value="1"/>
</dbReference>
<dbReference type="FunFam" id="1.10.8.710:FF:000005">
    <property type="entry name" value="Cytoplasmic dynein heavy chain 1"/>
    <property type="match status" value="1"/>
</dbReference>
<dbReference type="GO" id="GO:0045505">
    <property type="term" value="F:dynein intermediate chain binding"/>
    <property type="evidence" value="ECO:0007669"/>
    <property type="project" value="InterPro"/>
</dbReference>
<dbReference type="GO" id="GO:0072384">
    <property type="term" value="P:organelle transport along microtubule"/>
    <property type="evidence" value="ECO:0007669"/>
    <property type="project" value="UniProtKB-ARBA"/>
</dbReference>
<dbReference type="Gene3D" id="1.10.8.1220">
    <property type="match status" value="1"/>
</dbReference>
<dbReference type="Gene3D" id="1.10.472.130">
    <property type="match status" value="1"/>
</dbReference>
<dbReference type="InterPro" id="IPR003593">
    <property type="entry name" value="AAA+_ATPase"/>
</dbReference>
<dbReference type="Pfam" id="PF12777">
    <property type="entry name" value="MT"/>
    <property type="match status" value="1"/>
</dbReference>
<dbReference type="Gene3D" id="1.20.920.20">
    <property type="match status" value="2"/>
</dbReference>
<dbReference type="InterPro" id="IPR041658">
    <property type="entry name" value="AAA_lid_11"/>
</dbReference>
<dbReference type="PANTHER" id="PTHR46532:SF4">
    <property type="entry name" value="AAA+ ATPASE DOMAIN-CONTAINING PROTEIN"/>
    <property type="match status" value="1"/>
</dbReference>
<dbReference type="Gene3D" id="1.10.287.2620">
    <property type="match status" value="1"/>
</dbReference>
<dbReference type="Proteomes" id="UP001212997">
    <property type="component" value="Unassembled WGS sequence"/>
</dbReference>
<dbReference type="GO" id="GO:0003006">
    <property type="term" value="P:developmental process involved in reproduction"/>
    <property type="evidence" value="ECO:0007669"/>
    <property type="project" value="UniProtKB-ARBA"/>
</dbReference>
<keyword evidence="6" id="KW-0493">Microtubule</keyword>
<evidence type="ECO:0000256" key="6">
    <source>
        <dbReference type="ARBA" id="ARBA00022701"/>
    </source>
</evidence>
<dbReference type="CDD" id="cd00009">
    <property type="entry name" value="AAA"/>
    <property type="match status" value="2"/>
</dbReference>
<dbReference type="Gene3D" id="1.20.58.1120">
    <property type="match status" value="1"/>
</dbReference>
<feature type="coiled-coil region" evidence="15">
    <location>
        <begin position="2263"/>
        <end position="2346"/>
    </location>
</feature>
<evidence type="ECO:0000313" key="19">
    <source>
        <dbReference type="Proteomes" id="UP001212997"/>
    </source>
</evidence>
<dbReference type="EMBL" id="JANAWD010000032">
    <property type="protein sequence ID" value="KAJ3490164.1"/>
    <property type="molecule type" value="Genomic_DNA"/>
</dbReference>
<dbReference type="InterPro" id="IPR035699">
    <property type="entry name" value="AAA_6"/>
</dbReference>
<dbReference type="InterPro" id="IPR054354">
    <property type="entry name" value="DYNC2H1-like_lid"/>
</dbReference>
<dbReference type="PANTHER" id="PTHR46532">
    <property type="entry name" value="MALE FERTILITY FACTOR KL5"/>
    <property type="match status" value="1"/>
</dbReference>
<feature type="coiled-coil region" evidence="15">
    <location>
        <begin position="2065"/>
        <end position="2113"/>
    </location>
</feature>
<dbReference type="InterPro" id="IPR043160">
    <property type="entry name" value="Dynein_C_barrel"/>
</dbReference>
<dbReference type="FunFam" id="3.40.50.300:FF:000075">
    <property type="entry name" value="Dynein heavy chain, cytoplasmic"/>
    <property type="match status" value="2"/>
</dbReference>
<evidence type="ECO:0000256" key="10">
    <source>
        <dbReference type="ARBA" id="ARBA00023017"/>
    </source>
</evidence>